<proteinExistence type="predicted"/>
<gene>
    <name evidence="3" type="ORF">CUNI_LOCUS2597</name>
</gene>
<dbReference type="EMBL" id="CAJHNH020000336">
    <property type="protein sequence ID" value="CAG5117039.1"/>
    <property type="molecule type" value="Genomic_DNA"/>
</dbReference>
<name>A0A8S3YJ74_9EUPU</name>
<feature type="region of interest" description="Disordered" evidence="1">
    <location>
        <begin position="124"/>
        <end position="145"/>
    </location>
</feature>
<dbReference type="OrthoDB" id="6063204at2759"/>
<keyword evidence="2" id="KW-0472">Membrane</keyword>
<feature type="transmembrane region" description="Helical" evidence="2">
    <location>
        <begin position="12"/>
        <end position="34"/>
    </location>
</feature>
<reference evidence="3" key="1">
    <citation type="submission" date="2021-04" db="EMBL/GenBank/DDBJ databases">
        <authorList>
            <consortium name="Molecular Ecology Group"/>
        </authorList>
    </citation>
    <scope>NUCLEOTIDE SEQUENCE</scope>
</reference>
<organism evidence="3 4">
    <name type="scientific">Candidula unifasciata</name>
    <dbReference type="NCBI Taxonomy" id="100452"/>
    <lineage>
        <taxon>Eukaryota</taxon>
        <taxon>Metazoa</taxon>
        <taxon>Spiralia</taxon>
        <taxon>Lophotrochozoa</taxon>
        <taxon>Mollusca</taxon>
        <taxon>Gastropoda</taxon>
        <taxon>Heterobranchia</taxon>
        <taxon>Euthyneura</taxon>
        <taxon>Panpulmonata</taxon>
        <taxon>Eupulmonata</taxon>
        <taxon>Stylommatophora</taxon>
        <taxon>Helicina</taxon>
        <taxon>Helicoidea</taxon>
        <taxon>Geomitridae</taxon>
        <taxon>Candidula</taxon>
    </lineage>
</organism>
<dbReference type="AlphaFoldDB" id="A0A8S3YJ74"/>
<keyword evidence="2" id="KW-1133">Transmembrane helix</keyword>
<sequence length="156" mass="17489">MEYSEVTIAGFQLGHLLLAFIIISTFCLVLYYLWTWPCGKNAGVDGSQSRKSNTLLPTLKPLYALELEPGIVVLQSEDGEFFRILREYDSADKTGNGSTSLEHPSSDANNRYLLSYTRAHYQTRPSAPHLDPNNRLDPFDDGATWQPINTISTHHG</sequence>
<dbReference type="Proteomes" id="UP000678393">
    <property type="component" value="Unassembled WGS sequence"/>
</dbReference>
<evidence type="ECO:0000313" key="3">
    <source>
        <dbReference type="EMBL" id="CAG5117039.1"/>
    </source>
</evidence>
<evidence type="ECO:0000256" key="2">
    <source>
        <dbReference type="SAM" id="Phobius"/>
    </source>
</evidence>
<evidence type="ECO:0000256" key="1">
    <source>
        <dbReference type="SAM" id="MobiDB-lite"/>
    </source>
</evidence>
<accession>A0A8S3YJ74</accession>
<keyword evidence="4" id="KW-1185">Reference proteome</keyword>
<keyword evidence="2" id="KW-0812">Transmembrane</keyword>
<evidence type="ECO:0000313" key="4">
    <source>
        <dbReference type="Proteomes" id="UP000678393"/>
    </source>
</evidence>
<protein>
    <submittedName>
        <fullName evidence="3">Uncharacterized protein</fullName>
    </submittedName>
</protein>
<comment type="caution">
    <text evidence="3">The sequence shown here is derived from an EMBL/GenBank/DDBJ whole genome shotgun (WGS) entry which is preliminary data.</text>
</comment>